<proteinExistence type="predicted"/>
<evidence type="ECO:0000313" key="2">
    <source>
        <dbReference type="Proteomes" id="UP000789920"/>
    </source>
</evidence>
<sequence>MNFSSKEIENLQKLINKIKKKNELLLKEKNECEKINLNNQQNIEENKKLQEKDFENKIVELRQEIHGAKRELSGWTKHNNLDRENTLINESLNNFKIVYNNTNSLETKMDLLIEI</sequence>
<accession>A0ACA9QAJ9</accession>
<dbReference type="Proteomes" id="UP000789920">
    <property type="component" value="Unassembled WGS sequence"/>
</dbReference>
<feature type="non-terminal residue" evidence="1">
    <location>
        <position position="115"/>
    </location>
</feature>
<reference evidence="1" key="1">
    <citation type="submission" date="2021-06" db="EMBL/GenBank/DDBJ databases">
        <authorList>
            <person name="Kallberg Y."/>
            <person name="Tangrot J."/>
            <person name="Rosling A."/>
        </authorList>
    </citation>
    <scope>NUCLEOTIDE SEQUENCE</scope>
    <source>
        <strain evidence="1">MA461A</strain>
    </source>
</reference>
<gene>
    <name evidence="1" type="ORF">RPERSI_LOCUS13199</name>
</gene>
<name>A0ACA9QAJ9_9GLOM</name>
<keyword evidence="2" id="KW-1185">Reference proteome</keyword>
<organism evidence="1 2">
    <name type="scientific">Racocetra persica</name>
    <dbReference type="NCBI Taxonomy" id="160502"/>
    <lineage>
        <taxon>Eukaryota</taxon>
        <taxon>Fungi</taxon>
        <taxon>Fungi incertae sedis</taxon>
        <taxon>Mucoromycota</taxon>
        <taxon>Glomeromycotina</taxon>
        <taxon>Glomeromycetes</taxon>
        <taxon>Diversisporales</taxon>
        <taxon>Gigasporaceae</taxon>
        <taxon>Racocetra</taxon>
    </lineage>
</organism>
<dbReference type="EMBL" id="CAJVQC010029022">
    <property type="protein sequence ID" value="CAG8741467.1"/>
    <property type="molecule type" value="Genomic_DNA"/>
</dbReference>
<protein>
    <submittedName>
        <fullName evidence="1">29753_t:CDS:1</fullName>
    </submittedName>
</protein>
<evidence type="ECO:0000313" key="1">
    <source>
        <dbReference type="EMBL" id="CAG8741467.1"/>
    </source>
</evidence>
<comment type="caution">
    <text evidence="1">The sequence shown here is derived from an EMBL/GenBank/DDBJ whole genome shotgun (WGS) entry which is preliminary data.</text>
</comment>